<dbReference type="NCBIfam" id="TIGR00099">
    <property type="entry name" value="Cof-subfamily"/>
    <property type="match status" value="1"/>
</dbReference>
<dbReference type="EMBL" id="BMAY01000006">
    <property type="protein sequence ID" value="GFZ27159.1"/>
    <property type="molecule type" value="Genomic_DNA"/>
</dbReference>
<proteinExistence type="predicted"/>
<comment type="caution">
    <text evidence="1">The sequence shown here is derived from an EMBL/GenBank/DDBJ whole genome shotgun (WGS) entry which is preliminary data.</text>
</comment>
<dbReference type="Gene3D" id="3.40.50.1000">
    <property type="entry name" value="HAD superfamily/HAD-like"/>
    <property type="match status" value="1"/>
</dbReference>
<dbReference type="Gene3D" id="3.30.1240.10">
    <property type="match status" value="1"/>
</dbReference>
<dbReference type="Proteomes" id="UP000677218">
    <property type="component" value="Unassembled WGS sequence"/>
</dbReference>
<dbReference type="PANTHER" id="PTHR10000">
    <property type="entry name" value="PHOSPHOSERINE PHOSPHATASE"/>
    <property type="match status" value="1"/>
</dbReference>
<dbReference type="InterPro" id="IPR023214">
    <property type="entry name" value="HAD_sf"/>
</dbReference>
<dbReference type="GO" id="GO:0016791">
    <property type="term" value="F:phosphatase activity"/>
    <property type="evidence" value="ECO:0007669"/>
    <property type="project" value="TreeGrafter"/>
</dbReference>
<accession>A0A916QHP7</accession>
<organism evidence="1 2">
    <name type="scientific">Lactobacillus corticis</name>
    <dbReference type="NCBI Taxonomy" id="2201249"/>
    <lineage>
        <taxon>Bacteria</taxon>
        <taxon>Bacillati</taxon>
        <taxon>Bacillota</taxon>
        <taxon>Bacilli</taxon>
        <taxon>Lactobacillales</taxon>
        <taxon>Lactobacillaceae</taxon>
        <taxon>Lactobacillus</taxon>
    </lineage>
</organism>
<dbReference type="InterPro" id="IPR000150">
    <property type="entry name" value="Cof"/>
</dbReference>
<protein>
    <submittedName>
        <fullName evidence="1">Haloacid dehalogenase</fullName>
    </submittedName>
</protein>
<dbReference type="AlphaFoldDB" id="A0A916QHP7"/>
<dbReference type="PANTHER" id="PTHR10000:SF55">
    <property type="entry name" value="5-AMINO-6-(5-PHOSPHO-D-RIBITYLAMINO)URACIL PHOSPHATASE YCSE"/>
    <property type="match status" value="1"/>
</dbReference>
<dbReference type="InterPro" id="IPR006379">
    <property type="entry name" value="HAD-SF_hydro_IIB"/>
</dbReference>
<dbReference type="Pfam" id="PF08282">
    <property type="entry name" value="Hydrolase_3"/>
    <property type="match status" value="1"/>
</dbReference>
<dbReference type="SFLD" id="SFLDS00003">
    <property type="entry name" value="Haloacid_Dehalogenase"/>
    <property type="match status" value="1"/>
</dbReference>
<reference evidence="1" key="1">
    <citation type="submission" date="2020-08" db="EMBL/GenBank/DDBJ databases">
        <title>Taxonomic study for Lactobacillus species isolated from hardwood bark.</title>
        <authorList>
            <person name="Tohno M."/>
            <person name="Tanizawa Y."/>
        </authorList>
    </citation>
    <scope>NUCLEOTIDE SEQUENCE</scope>
    <source>
        <strain evidence="1">B40</strain>
    </source>
</reference>
<keyword evidence="2" id="KW-1185">Reference proteome</keyword>
<evidence type="ECO:0000313" key="2">
    <source>
        <dbReference type="Proteomes" id="UP000677218"/>
    </source>
</evidence>
<gene>
    <name evidence="1" type="primary">cof_6</name>
    <name evidence="1" type="ORF">LCB40_10390</name>
</gene>
<dbReference type="CDD" id="cd07516">
    <property type="entry name" value="HAD_Pase"/>
    <property type="match status" value="1"/>
</dbReference>
<dbReference type="InterPro" id="IPR036412">
    <property type="entry name" value="HAD-like_sf"/>
</dbReference>
<dbReference type="NCBIfam" id="TIGR01484">
    <property type="entry name" value="HAD-SF-IIB"/>
    <property type="match status" value="1"/>
</dbReference>
<dbReference type="SFLD" id="SFLDG01140">
    <property type="entry name" value="C2.B:_Phosphomannomutase_and_P"/>
    <property type="match status" value="1"/>
</dbReference>
<dbReference type="RefSeq" id="WP_212780847.1">
    <property type="nucleotide sequence ID" value="NZ_BMAY01000006.1"/>
</dbReference>
<dbReference type="GO" id="GO:0000287">
    <property type="term" value="F:magnesium ion binding"/>
    <property type="evidence" value="ECO:0007669"/>
    <property type="project" value="TreeGrafter"/>
</dbReference>
<name>A0A916QHP7_9LACO</name>
<evidence type="ECO:0000313" key="1">
    <source>
        <dbReference type="EMBL" id="GFZ27159.1"/>
    </source>
</evidence>
<dbReference type="GO" id="GO:0005829">
    <property type="term" value="C:cytosol"/>
    <property type="evidence" value="ECO:0007669"/>
    <property type="project" value="TreeGrafter"/>
</dbReference>
<sequence>MIRLVACDLDGTLFDSNMQISETNRAIIRHAQESGIEFLIATGRAPKESKVVLRDARLTTGFINLNGALVFNQQGDLVVKHPIALASAKKLVTILHEHQFYFEVITADQVYSEDLNARITNIAHLMVDLNPGMDFRTAVAVSAGSKSILDMEQVASFDDLLARPGIEVMKIIAFDSRGHEAFSDILPLIKELGLVASSSSASNLEINAKEAQKGTALMDYAQKRGYRPEEVAAIGDNLNDESMIRMAGTGVAMGNAVPLIKDLADIETKDNNHNGVGWILEQFIAQNARG</sequence>
<dbReference type="PROSITE" id="PS01229">
    <property type="entry name" value="COF_2"/>
    <property type="match status" value="1"/>
</dbReference>
<dbReference type="SUPFAM" id="SSF56784">
    <property type="entry name" value="HAD-like"/>
    <property type="match status" value="1"/>
</dbReference>